<evidence type="ECO:0000313" key="2">
    <source>
        <dbReference type="EnsemblPlants" id="TraesCS6B02G215500.1"/>
    </source>
</evidence>
<dbReference type="Proteomes" id="UP000019116">
    <property type="component" value="Chromosome 6B"/>
</dbReference>
<evidence type="ECO:0000256" key="1">
    <source>
        <dbReference type="SAM" id="MobiDB-lite"/>
    </source>
</evidence>
<protein>
    <submittedName>
        <fullName evidence="2">Uncharacterized protein</fullName>
    </submittedName>
</protein>
<dbReference type="AlphaFoldDB" id="A0A3B6PML9"/>
<feature type="region of interest" description="Disordered" evidence="1">
    <location>
        <begin position="96"/>
        <end position="119"/>
    </location>
</feature>
<organism evidence="2">
    <name type="scientific">Triticum aestivum</name>
    <name type="common">Wheat</name>
    <dbReference type="NCBI Taxonomy" id="4565"/>
    <lineage>
        <taxon>Eukaryota</taxon>
        <taxon>Viridiplantae</taxon>
        <taxon>Streptophyta</taxon>
        <taxon>Embryophyta</taxon>
        <taxon>Tracheophyta</taxon>
        <taxon>Spermatophyta</taxon>
        <taxon>Magnoliopsida</taxon>
        <taxon>Liliopsida</taxon>
        <taxon>Poales</taxon>
        <taxon>Poaceae</taxon>
        <taxon>BOP clade</taxon>
        <taxon>Pooideae</taxon>
        <taxon>Triticodae</taxon>
        <taxon>Triticeae</taxon>
        <taxon>Triticinae</taxon>
        <taxon>Triticum</taxon>
    </lineage>
</organism>
<dbReference type="InterPro" id="IPR053253">
    <property type="entry name" value="Sex_diff_modulator"/>
</dbReference>
<dbReference type="PANTHER" id="PTHR33087">
    <property type="entry name" value="OS07G0539200 PROTEIN"/>
    <property type="match status" value="1"/>
</dbReference>
<reference evidence="2" key="1">
    <citation type="submission" date="2018-08" db="EMBL/GenBank/DDBJ databases">
        <authorList>
            <person name="Rossello M."/>
        </authorList>
    </citation>
    <scope>NUCLEOTIDE SEQUENCE [LARGE SCALE GENOMIC DNA]</scope>
    <source>
        <strain evidence="2">cv. Chinese Spring</strain>
    </source>
</reference>
<name>A0A3B6PML9_WHEAT</name>
<sequence>MWSLEGAKEVLGKFCIIDRLDSHTFECWDTRTFAAWVWVWNLTDIPTRHFLSSFEEGVGRMMEMLGYSPANCAVPPPPEGERSSLLFHIDRVEDWTPREPRSPASYQSGLPSSGSSSND</sequence>
<proteinExistence type="predicted"/>
<dbReference type="PANTHER" id="PTHR33087:SF49">
    <property type="entry name" value="DUF4283 DOMAIN-CONTAINING PROTEIN"/>
    <property type="match status" value="1"/>
</dbReference>
<feature type="compositionally biased region" description="Low complexity" evidence="1">
    <location>
        <begin position="105"/>
        <end position="119"/>
    </location>
</feature>
<accession>A0A3B6PML9</accession>
<dbReference type="Gramene" id="TraesCS6B03G0577800.1">
    <property type="protein sequence ID" value="TraesCS6B03G0577800.1.CDS"/>
    <property type="gene ID" value="TraesCS6B03G0577800"/>
</dbReference>
<evidence type="ECO:0000313" key="3">
    <source>
        <dbReference type="Proteomes" id="UP000019116"/>
    </source>
</evidence>
<keyword evidence="3" id="KW-1185">Reference proteome</keyword>
<dbReference type="OrthoDB" id="696013at2759"/>
<dbReference type="EnsemblPlants" id="TraesCS6B02G215500.1">
    <property type="protein sequence ID" value="TraesCS6B02G215500.1"/>
    <property type="gene ID" value="TraesCS6B02G215500"/>
</dbReference>
<dbReference type="Gramene" id="TraesCS6B02G215500.1">
    <property type="protein sequence ID" value="TraesCS6B02G215500.1"/>
    <property type="gene ID" value="TraesCS6B02G215500"/>
</dbReference>
<reference evidence="2" key="2">
    <citation type="submission" date="2018-10" db="UniProtKB">
        <authorList>
            <consortium name="EnsemblPlants"/>
        </authorList>
    </citation>
    <scope>IDENTIFICATION</scope>
</reference>